<evidence type="ECO:0000256" key="4">
    <source>
        <dbReference type="ARBA" id="ARBA00012921"/>
    </source>
</evidence>
<evidence type="ECO:0000256" key="5">
    <source>
        <dbReference type="ARBA" id="ARBA00015109"/>
    </source>
</evidence>
<dbReference type="Proteomes" id="UP000245996">
    <property type="component" value="Unassembled WGS sequence"/>
</dbReference>
<sequence length="86" mass="9614">MQVTEQQYGELEKVYTMIGAVVLALAGDGLETTRLRIAAFIREELAKTDEWSPGMKTVMLNAIDTLETYPDQEIVELHRDGDDGVL</sequence>
<dbReference type="EC" id="4.2.1.2" evidence="4"/>
<evidence type="ECO:0000256" key="1">
    <source>
        <dbReference type="ARBA" id="ARBA00000929"/>
    </source>
</evidence>
<dbReference type="InterPro" id="IPR024493">
    <property type="entry name" value="FumD"/>
</dbReference>
<comment type="function">
    <text evidence="2">In vitro catalyzes the addition of water to fumarate, forming malate. Cannot catalyze the reverse reaction. Cannot use the cis-isomer maleate as substrate.</text>
</comment>
<protein>
    <recommendedName>
        <fullName evidence="5">Fumarase D</fullName>
        <ecNumber evidence="4">4.2.1.2</ecNumber>
    </recommendedName>
</protein>
<name>A0ABD6XJY8_ENTAG</name>
<dbReference type="RefSeq" id="WP_109654144.1">
    <property type="nucleotide sequence ID" value="NZ_JBBJPU010000022.1"/>
</dbReference>
<evidence type="ECO:0000256" key="2">
    <source>
        <dbReference type="ARBA" id="ARBA00003131"/>
    </source>
</evidence>
<accession>A0ABD6XJY8</accession>
<evidence type="ECO:0000313" key="8">
    <source>
        <dbReference type="Proteomes" id="UP000245996"/>
    </source>
</evidence>
<comment type="similarity">
    <text evidence="3">Belongs to the FumD family.</text>
</comment>
<evidence type="ECO:0000313" key="7">
    <source>
        <dbReference type="EMBL" id="PWJ73904.1"/>
    </source>
</evidence>
<proteinExistence type="inferred from homology"/>
<reference evidence="7 8" key="1">
    <citation type="submission" date="2018-05" db="EMBL/GenBank/DDBJ databases">
        <title>Genomic Encyclopedia of Type Strains, Phase IV (KMG-V): Genome sequencing to study the core and pangenomes of soil and plant-associated prokaryotes.</title>
        <authorList>
            <person name="Whitman W."/>
        </authorList>
    </citation>
    <scope>NUCLEOTIDE SEQUENCE [LARGE SCALE GENOMIC DNA]</scope>
    <source>
        <strain evidence="7 8">PNG 92-11</strain>
    </source>
</reference>
<dbReference type="Pfam" id="PF10965">
    <property type="entry name" value="DUF2767"/>
    <property type="match status" value="1"/>
</dbReference>
<gene>
    <name evidence="7" type="ORF">C7430_11731</name>
</gene>
<evidence type="ECO:0000256" key="3">
    <source>
        <dbReference type="ARBA" id="ARBA00010181"/>
    </source>
</evidence>
<comment type="catalytic activity">
    <reaction evidence="1">
        <text>(S)-malate = fumarate + H2O</text>
        <dbReference type="Rhea" id="RHEA:12460"/>
        <dbReference type="ChEBI" id="CHEBI:15377"/>
        <dbReference type="ChEBI" id="CHEBI:15589"/>
        <dbReference type="ChEBI" id="CHEBI:29806"/>
        <dbReference type="EC" id="4.2.1.2"/>
    </reaction>
</comment>
<dbReference type="EMBL" id="QGHE01000017">
    <property type="protein sequence ID" value="PWJ73904.1"/>
    <property type="molecule type" value="Genomic_DNA"/>
</dbReference>
<dbReference type="AlphaFoldDB" id="A0ABD6XJY8"/>
<comment type="caution">
    <text evidence="7">The sequence shown here is derived from an EMBL/GenBank/DDBJ whole genome shotgun (WGS) entry which is preliminary data.</text>
</comment>
<keyword evidence="6" id="KW-0456">Lyase</keyword>
<evidence type="ECO:0000256" key="6">
    <source>
        <dbReference type="ARBA" id="ARBA00023239"/>
    </source>
</evidence>
<dbReference type="GO" id="GO:0004333">
    <property type="term" value="F:fumarate hydratase activity"/>
    <property type="evidence" value="ECO:0007669"/>
    <property type="project" value="UniProtKB-EC"/>
</dbReference>
<organism evidence="7 8">
    <name type="scientific">Enterobacter agglomerans</name>
    <name type="common">Erwinia herbicola</name>
    <name type="synonym">Pantoea agglomerans</name>
    <dbReference type="NCBI Taxonomy" id="549"/>
    <lineage>
        <taxon>Bacteria</taxon>
        <taxon>Pseudomonadati</taxon>
        <taxon>Pseudomonadota</taxon>
        <taxon>Gammaproteobacteria</taxon>
        <taxon>Enterobacterales</taxon>
        <taxon>Erwiniaceae</taxon>
        <taxon>Pantoea</taxon>
        <taxon>Pantoea agglomerans group</taxon>
    </lineage>
</organism>